<dbReference type="InterPro" id="IPR029066">
    <property type="entry name" value="PLP-binding_barrel"/>
</dbReference>
<evidence type="ECO:0000313" key="4">
    <source>
        <dbReference type="EMBL" id="KKL54566.1"/>
    </source>
</evidence>
<dbReference type="InterPro" id="IPR001608">
    <property type="entry name" value="Ala_racemase_N"/>
</dbReference>
<protein>
    <recommendedName>
        <fullName evidence="3">D-serine dehydratase-like domain-containing protein</fullName>
    </recommendedName>
</protein>
<sequence length="379" mass="41245">MIKSLHDYVYNAYKPAIGKKRHEIVTPALILDLDVAKRNIKYMADYLSKMPADLKPHIKVQKCSELAKMQIEAGAIGVCTATVWEAIVMSRAGIEDVYIANQIGGPAKIKALAQEAKRGRLSLAVDNKQNADDLSSEAKAAGSELGVLIEVDVGMGRGGVRSVDEAEDLAQHLSKLPNLRFLGIQGYEGHCMLEPDHELRVKKAKQAIDLLGEVIERLAKAGFECRIVSGGGTGTYNITGADPRITELQAGSYVFMDNFHGSLVPGFSRSLTVLSTVFIQHGNTIIMDAGRKSIGIDLAPPTMMEYPDYQARFFAEEHALFDVDEKCKLKLGDTVELTPGYAPTTVNLYDAFHVVEDDVVVDIWPIIPRGPGHNGILGG</sequence>
<proteinExistence type="inferred from homology"/>
<comment type="caution">
    <text evidence="4">The sequence shown here is derived from an EMBL/GenBank/DDBJ whole genome shotgun (WGS) entry which is preliminary data.</text>
</comment>
<dbReference type="PANTHER" id="PTHR28004:SF2">
    <property type="entry name" value="D-SERINE DEHYDRATASE"/>
    <property type="match status" value="1"/>
</dbReference>
<dbReference type="Gene3D" id="2.40.37.20">
    <property type="entry name" value="D-serine dehydratase-like domain"/>
    <property type="match status" value="1"/>
</dbReference>
<dbReference type="GO" id="GO:0008721">
    <property type="term" value="F:D-serine ammonia-lyase activity"/>
    <property type="evidence" value="ECO:0007669"/>
    <property type="project" value="TreeGrafter"/>
</dbReference>
<gene>
    <name evidence="4" type="ORF">LCGC14_2264120</name>
</gene>
<dbReference type="InterPro" id="IPR026956">
    <property type="entry name" value="D-ser_dehydrat-like_dom"/>
</dbReference>
<dbReference type="SUPFAM" id="SSF51419">
    <property type="entry name" value="PLP-binding barrel"/>
    <property type="match status" value="1"/>
</dbReference>
<dbReference type="SMART" id="SM01119">
    <property type="entry name" value="D-ser_dehydrat"/>
    <property type="match status" value="1"/>
</dbReference>
<dbReference type="Pfam" id="PF01168">
    <property type="entry name" value="Ala_racemase_N"/>
    <property type="match status" value="1"/>
</dbReference>
<name>A0A0F9DL15_9ZZZZ</name>
<dbReference type="Gene3D" id="3.20.20.10">
    <property type="entry name" value="Alanine racemase"/>
    <property type="match status" value="1"/>
</dbReference>
<reference evidence="4" key="1">
    <citation type="journal article" date="2015" name="Nature">
        <title>Complex archaea that bridge the gap between prokaryotes and eukaryotes.</title>
        <authorList>
            <person name="Spang A."/>
            <person name="Saw J.H."/>
            <person name="Jorgensen S.L."/>
            <person name="Zaremba-Niedzwiedzka K."/>
            <person name="Martijn J."/>
            <person name="Lind A.E."/>
            <person name="van Eijk R."/>
            <person name="Schleper C."/>
            <person name="Guy L."/>
            <person name="Ettema T.J."/>
        </authorList>
    </citation>
    <scope>NUCLEOTIDE SEQUENCE</scope>
</reference>
<dbReference type="Pfam" id="PF14031">
    <property type="entry name" value="D-ser_dehydrat"/>
    <property type="match status" value="1"/>
</dbReference>
<comment type="similarity">
    <text evidence="1">Belongs to the DSD1 family.</text>
</comment>
<evidence type="ECO:0000256" key="1">
    <source>
        <dbReference type="ARBA" id="ARBA00005323"/>
    </source>
</evidence>
<evidence type="ECO:0000259" key="3">
    <source>
        <dbReference type="SMART" id="SM01119"/>
    </source>
</evidence>
<dbReference type="InterPro" id="IPR051466">
    <property type="entry name" value="D-amino_acid_metab_enzyme"/>
</dbReference>
<dbReference type="PANTHER" id="PTHR28004">
    <property type="entry name" value="ZGC:162816-RELATED"/>
    <property type="match status" value="1"/>
</dbReference>
<dbReference type="GO" id="GO:0036088">
    <property type="term" value="P:D-serine catabolic process"/>
    <property type="evidence" value="ECO:0007669"/>
    <property type="project" value="TreeGrafter"/>
</dbReference>
<evidence type="ECO:0000256" key="2">
    <source>
        <dbReference type="ARBA" id="ARBA00023239"/>
    </source>
</evidence>
<dbReference type="InterPro" id="IPR042208">
    <property type="entry name" value="D-ser_dehydrat-like_sf"/>
</dbReference>
<dbReference type="AlphaFoldDB" id="A0A0F9DL15"/>
<keyword evidence="2" id="KW-0456">Lyase</keyword>
<organism evidence="4">
    <name type="scientific">marine sediment metagenome</name>
    <dbReference type="NCBI Taxonomy" id="412755"/>
    <lineage>
        <taxon>unclassified sequences</taxon>
        <taxon>metagenomes</taxon>
        <taxon>ecological metagenomes</taxon>
    </lineage>
</organism>
<feature type="domain" description="D-serine dehydratase-like" evidence="3">
    <location>
        <begin position="270"/>
        <end position="356"/>
    </location>
</feature>
<accession>A0A0F9DL15</accession>
<dbReference type="CDD" id="cd06819">
    <property type="entry name" value="PLPDE_III_LS_D-TA"/>
    <property type="match status" value="1"/>
</dbReference>
<dbReference type="EMBL" id="LAZR01031152">
    <property type="protein sequence ID" value="KKL54566.1"/>
    <property type="molecule type" value="Genomic_DNA"/>
</dbReference>